<dbReference type="InterPro" id="IPR040468">
    <property type="entry name" value="TRAF3IP1_N"/>
</dbReference>
<dbReference type="FunFam" id="1.10.418.50:FF:000001">
    <property type="entry name" value="TRAF3-interacting protein 1 isoform X1"/>
    <property type="match status" value="1"/>
</dbReference>
<evidence type="ECO:0000256" key="7">
    <source>
        <dbReference type="ARBA" id="ARBA00023273"/>
    </source>
</evidence>
<proteinExistence type="inferred from homology"/>
<dbReference type="InterPro" id="IPR018799">
    <property type="entry name" value="TRAF3IP1"/>
</dbReference>
<keyword evidence="6" id="KW-0206">Cytoskeleton</keyword>
<dbReference type="Gene3D" id="1.10.418.50">
    <property type="entry name" value="Microtubule-binding protein MIP-T3"/>
    <property type="match status" value="1"/>
</dbReference>
<comment type="similarity">
    <text evidence="8">Belongs to the TRAF3IP1 family.</text>
</comment>
<evidence type="ECO:0000259" key="13">
    <source>
        <dbReference type="Pfam" id="PF17749"/>
    </source>
</evidence>
<dbReference type="GO" id="GO:0048731">
    <property type="term" value="P:system development"/>
    <property type="evidence" value="ECO:0007669"/>
    <property type="project" value="UniProtKB-ARBA"/>
</dbReference>
<dbReference type="AlphaFoldDB" id="A0AAV7XF91"/>
<comment type="caution">
    <text evidence="14">The sequence shown here is derived from an EMBL/GenBank/DDBJ whole genome shotgun (WGS) entry which is preliminary data.</text>
</comment>
<comment type="subcellular location">
    <subcellularLocation>
        <location evidence="2">Cytoplasm</location>
        <location evidence="2">Cytoskeleton</location>
        <location evidence="2">Cilium axoneme</location>
    </subcellularLocation>
    <subcellularLocation>
        <location evidence="1">Cytoplasm</location>
        <location evidence="1">Cytoskeleton</location>
        <location evidence="1">Cilium basal body</location>
    </subcellularLocation>
</comment>
<feature type="compositionally biased region" description="Basic and acidic residues" evidence="11">
    <location>
        <begin position="138"/>
        <end position="178"/>
    </location>
</feature>
<dbReference type="GO" id="GO:0042073">
    <property type="term" value="P:intraciliary transport"/>
    <property type="evidence" value="ECO:0007669"/>
    <property type="project" value="TreeGrafter"/>
</dbReference>
<dbReference type="GO" id="GO:0048513">
    <property type="term" value="P:animal organ development"/>
    <property type="evidence" value="ECO:0007669"/>
    <property type="project" value="UniProtKB-ARBA"/>
</dbReference>
<keyword evidence="7" id="KW-0966">Cell projection</keyword>
<dbReference type="GO" id="GO:0008017">
    <property type="term" value="F:microtubule binding"/>
    <property type="evidence" value="ECO:0007669"/>
    <property type="project" value="InterPro"/>
</dbReference>
<evidence type="ECO:0000256" key="8">
    <source>
        <dbReference type="ARBA" id="ARBA00043971"/>
    </source>
</evidence>
<keyword evidence="15" id="KW-1185">Reference proteome</keyword>
<dbReference type="InterPro" id="IPR041476">
    <property type="entry name" value="TRAF3IP1_C"/>
</dbReference>
<evidence type="ECO:0000256" key="10">
    <source>
        <dbReference type="SAM" id="Coils"/>
    </source>
</evidence>
<feature type="compositionally biased region" description="Polar residues" evidence="11">
    <location>
        <begin position="360"/>
        <end position="370"/>
    </location>
</feature>
<evidence type="ECO:0000259" key="12">
    <source>
        <dbReference type="Pfam" id="PF10243"/>
    </source>
</evidence>
<dbReference type="GO" id="GO:0036064">
    <property type="term" value="C:ciliary basal body"/>
    <property type="evidence" value="ECO:0007669"/>
    <property type="project" value="TreeGrafter"/>
</dbReference>
<dbReference type="Proteomes" id="UP001075354">
    <property type="component" value="Chromosome 8"/>
</dbReference>
<dbReference type="InterPro" id="IPR042576">
    <property type="entry name" value="TRAF3IP1_N_sf"/>
</dbReference>
<accession>A0AAV7XF91</accession>
<dbReference type="GO" id="GO:0070507">
    <property type="term" value="P:regulation of microtubule cytoskeleton organization"/>
    <property type="evidence" value="ECO:0007669"/>
    <property type="project" value="TreeGrafter"/>
</dbReference>
<feature type="compositionally biased region" description="Polar residues" evidence="11">
    <location>
        <begin position="334"/>
        <end position="349"/>
    </location>
</feature>
<evidence type="ECO:0000256" key="5">
    <source>
        <dbReference type="ARBA" id="ARBA00023054"/>
    </source>
</evidence>
<dbReference type="PANTHER" id="PTHR31363">
    <property type="entry name" value="TRAF3-INTERACTING PROTEIN 1"/>
    <property type="match status" value="1"/>
</dbReference>
<evidence type="ECO:0000256" key="11">
    <source>
        <dbReference type="SAM" id="MobiDB-lite"/>
    </source>
</evidence>
<feature type="domain" description="TRAF3-interacting protein 1 C-terminal" evidence="13">
    <location>
        <begin position="462"/>
        <end position="613"/>
    </location>
</feature>
<name>A0AAV7XF91_9NEOP</name>
<evidence type="ECO:0000256" key="1">
    <source>
        <dbReference type="ARBA" id="ARBA00004120"/>
    </source>
</evidence>
<evidence type="ECO:0000256" key="3">
    <source>
        <dbReference type="ARBA" id="ARBA00022490"/>
    </source>
</evidence>
<evidence type="ECO:0000313" key="15">
    <source>
        <dbReference type="Proteomes" id="UP001075354"/>
    </source>
</evidence>
<feature type="region of interest" description="Disordered" evidence="11">
    <location>
        <begin position="128"/>
        <end position="400"/>
    </location>
</feature>
<evidence type="ECO:0000256" key="4">
    <source>
        <dbReference type="ARBA" id="ARBA00022794"/>
    </source>
</evidence>
<dbReference type="Pfam" id="PF17749">
    <property type="entry name" value="MIP-T3_C"/>
    <property type="match status" value="1"/>
</dbReference>
<gene>
    <name evidence="14" type="ORF">ONE63_009622</name>
</gene>
<keyword evidence="3" id="KW-0963">Cytoplasm</keyword>
<feature type="coiled-coil region" evidence="10">
    <location>
        <begin position="535"/>
        <end position="562"/>
    </location>
</feature>
<evidence type="ECO:0000313" key="14">
    <source>
        <dbReference type="EMBL" id="KAJ1524742.1"/>
    </source>
</evidence>
<evidence type="ECO:0000256" key="9">
    <source>
        <dbReference type="ARBA" id="ARBA00070492"/>
    </source>
</evidence>
<feature type="compositionally biased region" description="Polar residues" evidence="11">
    <location>
        <begin position="291"/>
        <end position="301"/>
    </location>
</feature>
<organism evidence="14 15">
    <name type="scientific">Megalurothrips usitatus</name>
    <name type="common">bean blossom thrips</name>
    <dbReference type="NCBI Taxonomy" id="439358"/>
    <lineage>
        <taxon>Eukaryota</taxon>
        <taxon>Metazoa</taxon>
        <taxon>Ecdysozoa</taxon>
        <taxon>Arthropoda</taxon>
        <taxon>Hexapoda</taxon>
        <taxon>Insecta</taxon>
        <taxon>Pterygota</taxon>
        <taxon>Neoptera</taxon>
        <taxon>Paraneoptera</taxon>
        <taxon>Thysanoptera</taxon>
        <taxon>Terebrantia</taxon>
        <taxon>Thripoidea</taxon>
        <taxon>Thripidae</taxon>
        <taxon>Megalurothrips</taxon>
    </lineage>
</organism>
<dbReference type="PANTHER" id="PTHR31363:SF0">
    <property type="entry name" value="TRAF3-INTERACTING PROTEIN 1"/>
    <property type="match status" value="1"/>
</dbReference>
<dbReference type="GO" id="GO:0030992">
    <property type="term" value="C:intraciliary transport particle B"/>
    <property type="evidence" value="ECO:0007669"/>
    <property type="project" value="TreeGrafter"/>
</dbReference>
<evidence type="ECO:0000256" key="2">
    <source>
        <dbReference type="ARBA" id="ARBA00004430"/>
    </source>
</evidence>
<keyword evidence="5 10" id="KW-0175">Coiled coil</keyword>
<reference evidence="14" key="1">
    <citation type="submission" date="2022-12" db="EMBL/GenBank/DDBJ databases">
        <title>Chromosome-level genome assembly of the bean flower thrips Megalurothrips usitatus.</title>
        <authorList>
            <person name="Ma L."/>
            <person name="Liu Q."/>
            <person name="Li H."/>
            <person name="Cai W."/>
        </authorList>
    </citation>
    <scope>NUCLEOTIDE SEQUENCE</scope>
    <source>
        <strain evidence="14">Cailab_2022a</strain>
    </source>
</reference>
<dbReference type="GO" id="GO:0060271">
    <property type="term" value="P:cilium assembly"/>
    <property type="evidence" value="ECO:0007669"/>
    <property type="project" value="TreeGrafter"/>
</dbReference>
<dbReference type="Pfam" id="PF10243">
    <property type="entry name" value="MIP-T3"/>
    <property type="match status" value="1"/>
</dbReference>
<dbReference type="GO" id="GO:0005930">
    <property type="term" value="C:axoneme"/>
    <property type="evidence" value="ECO:0007669"/>
    <property type="project" value="UniProtKB-SubCell"/>
</dbReference>
<evidence type="ECO:0000256" key="6">
    <source>
        <dbReference type="ARBA" id="ARBA00023212"/>
    </source>
</evidence>
<feature type="compositionally biased region" description="Basic and acidic residues" evidence="11">
    <location>
        <begin position="214"/>
        <end position="242"/>
    </location>
</feature>
<feature type="domain" description="TRAF3-interacting protein 1 N-terminal" evidence="12">
    <location>
        <begin position="10"/>
        <end position="116"/>
    </location>
</feature>
<keyword evidence="4" id="KW-0970">Cilium biogenesis/degradation</keyword>
<sequence>MTEEVKPDVIKKTQDSLKKHIKKPPLTEKLLKKPPFRFLHDIITSVIKETGFLNGLFSAEELNHENIKDRDGKIAFLDKLISAVKIITGIPLSVRATKIVAGHEPTKTNELLQAIGLALDKKLDSKDVAQQLRKKGSKKSEGTDSKKSSPRDVKAEKSDAGKSKSQEKSSKLTEESMDKKKHASSNSKNSKDVVGQEESGEKKKRSSSTSKQTKLKDPNKVSKSKKEGSPSENKAEASKEVQQENLMNNVEVPTLTTEEPIPSGALSSEAETKKTTRQSSALRQQKEEKSQLPQQSDQPQMSDKPVPEVPSTGPQESSKEGGGSNLSLPPLLSEQSANKIETKAQTSQPPNAPVRAPSAAPQTLAQSTAQAPAPVPLARPRTAARVGSARPGAPRVRNRGEAAVVTEDLIKPAPVNLIVEDDISKTSPEDEDENLVVVETVPVDGVEENHQPSAPAMSRPSSQQGHLVAQILETQKELEVGASVTDSSEAPQYHTEIEWEAGKRRERETAMKEVDRMRSLIQTLTRASHPLGKLLDSLQEDVDNMQRELYQWQNMQTNLEQQLLMEETLCSQASQPLKERLKQLQQSVRSQLDQICTAKANIFSNDERIRRLLTGLQN</sequence>
<dbReference type="EMBL" id="JAPTSV010000008">
    <property type="protein sequence ID" value="KAJ1524742.1"/>
    <property type="molecule type" value="Genomic_DNA"/>
</dbReference>
<protein>
    <recommendedName>
        <fullName evidence="9">TRAF3-interacting protein 1</fullName>
    </recommendedName>
</protein>